<keyword evidence="1" id="KW-0732">Signal</keyword>
<organism evidence="2 3">
    <name type="scientific">Belliella marina</name>
    <dbReference type="NCBI Taxonomy" id="1644146"/>
    <lineage>
        <taxon>Bacteria</taxon>
        <taxon>Pseudomonadati</taxon>
        <taxon>Bacteroidota</taxon>
        <taxon>Cytophagia</taxon>
        <taxon>Cytophagales</taxon>
        <taxon>Cyclobacteriaceae</taxon>
        <taxon>Belliella</taxon>
    </lineage>
</organism>
<gene>
    <name evidence="2" type="ORF">ACFSKL_14265</name>
</gene>
<dbReference type="Gene3D" id="2.60.40.3080">
    <property type="match status" value="1"/>
</dbReference>
<sequence>MKTLLTFALALSLGASTFAKEGTTNVKGSSHVKTHEKTIKVTLGEDLGKVRMTITDENGKKLHQRMMMVKSNVTIPFNLSELPAGQYNIEVASFEKKDMVGVANYKVETKEPATQIQYPLMASGKIVEDNRVRLSVFGLEKPGVKILIKDEYGKVLHKETINEEAGFIKYYNFKNIDPQGKTLELEDVKGRQKTIQL</sequence>
<feature type="signal peptide" evidence="1">
    <location>
        <begin position="1"/>
        <end position="19"/>
    </location>
</feature>
<feature type="chain" id="PRO_5045694067" evidence="1">
    <location>
        <begin position="20"/>
        <end position="197"/>
    </location>
</feature>
<evidence type="ECO:0000313" key="2">
    <source>
        <dbReference type="EMBL" id="MFD2035965.1"/>
    </source>
</evidence>
<evidence type="ECO:0000313" key="3">
    <source>
        <dbReference type="Proteomes" id="UP001597361"/>
    </source>
</evidence>
<dbReference type="EMBL" id="JBHUHR010000039">
    <property type="protein sequence ID" value="MFD2035965.1"/>
    <property type="molecule type" value="Genomic_DNA"/>
</dbReference>
<keyword evidence="3" id="KW-1185">Reference proteome</keyword>
<reference evidence="3" key="1">
    <citation type="journal article" date="2019" name="Int. J. Syst. Evol. Microbiol.">
        <title>The Global Catalogue of Microorganisms (GCM) 10K type strain sequencing project: providing services to taxonomists for standard genome sequencing and annotation.</title>
        <authorList>
            <consortium name="The Broad Institute Genomics Platform"/>
            <consortium name="The Broad Institute Genome Sequencing Center for Infectious Disease"/>
            <person name="Wu L."/>
            <person name="Ma J."/>
        </authorList>
    </citation>
    <scope>NUCLEOTIDE SEQUENCE [LARGE SCALE GENOMIC DNA]</scope>
    <source>
        <strain evidence="3">CGMCC 1.15180</strain>
    </source>
</reference>
<accession>A0ABW4VQW4</accession>
<proteinExistence type="predicted"/>
<dbReference type="Proteomes" id="UP001597361">
    <property type="component" value="Unassembled WGS sequence"/>
</dbReference>
<dbReference type="Pfam" id="PF11589">
    <property type="entry name" value="DUF3244"/>
    <property type="match status" value="1"/>
</dbReference>
<evidence type="ECO:0000256" key="1">
    <source>
        <dbReference type="SAM" id="SignalP"/>
    </source>
</evidence>
<dbReference type="RefSeq" id="WP_376886991.1">
    <property type="nucleotide sequence ID" value="NZ_JBHUHR010000039.1"/>
</dbReference>
<dbReference type="InterPro" id="IPR021638">
    <property type="entry name" value="DUF3244"/>
</dbReference>
<comment type="caution">
    <text evidence="2">The sequence shown here is derived from an EMBL/GenBank/DDBJ whole genome shotgun (WGS) entry which is preliminary data.</text>
</comment>
<protein>
    <submittedName>
        <fullName evidence="2">DUF3244 domain-containing protein</fullName>
    </submittedName>
</protein>
<name>A0ABW4VQW4_9BACT</name>